<dbReference type="Proteomes" id="UP000887540">
    <property type="component" value="Unplaced"/>
</dbReference>
<reference evidence="2" key="1">
    <citation type="submission" date="2022-11" db="UniProtKB">
        <authorList>
            <consortium name="WormBaseParasite"/>
        </authorList>
    </citation>
    <scope>IDENTIFICATION</scope>
</reference>
<dbReference type="WBParaSite" id="ACRNAN_scaffold8112.g26437.t1">
    <property type="protein sequence ID" value="ACRNAN_scaffold8112.g26437.t1"/>
    <property type="gene ID" value="ACRNAN_scaffold8112.g26437"/>
</dbReference>
<evidence type="ECO:0000313" key="2">
    <source>
        <dbReference type="WBParaSite" id="ACRNAN_scaffold8112.g26437.t1"/>
    </source>
</evidence>
<accession>A0A914EGA1</accession>
<name>A0A914EGA1_9BILA</name>
<dbReference type="AlphaFoldDB" id="A0A914EGA1"/>
<keyword evidence="1" id="KW-1185">Reference proteome</keyword>
<organism evidence="1 2">
    <name type="scientific">Acrobeloides nanus</name>
    <dbReference type="NCBI Taxonomy" id="290746"/>
    <lineage>
        <taxon>Eukaryota</taxon>
        <taxon>Metazoa</taxon>
        <taxon>Ecdysozoa</taxon>
        <taxon>Nematoda</taxon>
        <taxon>Chromadorea</taxon>
        <taxon>Rhabditida</taxon>
        <taxon>Tylenchina</taxon>
        <taxon>Cephalobomorpha</taxon>
        <taxon>Cephaloboidea</taxon>
        <taxon>Cephalobidae</taxon>
        <taxon>Acrobeloides</taxon>
    </lineage>
</organism>
<evidence type="ECO:0000313" key="1">
    <source>
        <dbReference type="Proteomes" id="UP000887540"/>
    </source>
</evidence>
<protein>
    <submittedName>
        <fullName evidence="2">Uncharacterized protein</fullName>
    </submittedName>
</protein>
<proteinExistence type="predicted"/>
<sequence>MPSNKESLLDGGMENNSTICKEDEVLLDEETESRLDGSPKNITCRRIVIIGGENGRLLAAGWDMEYLDAKDISTLYFKAKNLFISRGTQMVLLWPEEEQIYNGNEMLWNFTRWSKMW</sequence>